<dbReference type="RefSeq" id="WP_109305379.1">
    <property type="nucleotide sequence ID" value="NZ_BJUF01000082.1"/>
</dbReference>
<dbReference type="InterPro" id="IPR010679">
    <property type="entry name" value="DUF1254"/>
</dbReference>
<dbReference type="InterPro" id="IPR037049">
    <property type="entry name" value="DUF1214_C_sf"/>
</dbReference>
<comment type="caution">
    <text evidence="3">The sequence shown here is derived from an EMBL/GenBank/DDBJ whole genome shotgun (WGS) entry which is preliminary data.</text>
</comment>
<dbReference type="OrthoDB" id="40820at2"/>
<evidence type="ECO:0008006" key="5">
    <source>
        <dbReference type="Google" id="ProtNLM"/>
    </source>
</evidence>
<dbReference type="PANTHER" id="PTHR36509">
    <property type="entry name" value="BLL3101 PROTEIN"/>
    <property type="match status" value="1"/>
</dbReference>
<evidence type="ECO:0000313" key="4">
    <source>
        <dbReference type="Proteomes" id="UP000245938"/>
    </source>
</evidence>
<gene>
    <name evidence="3" type="ORF">DEX24_05350</name>
</gene>
<dbReference type="Pfam" id="PF06863">
    <property type="entry name" value="DUF1254"/>
    <property type="match status" value="1"/>
</dbReference>
<dbReference type="InterPro" id="IPR010621">
    <property type="entry name" value="DUF1214"/>
</dbReference>
<reference evidence="3 4" key="1">
    <citation type="submission" date="2018-05" db="EMBL/GenBank/DDBJ databases">
        <title>Kurthia sibirica genome sequence.</title>
        <authorList>
            <person name="Maclea K.S."/>
            <person name="Goen A.E."/>
        </authorList>
    </citation>
    <scope>NUCLEOTIDE SEQUENCE [LARGE SCALE GENOMIC DNA]</scope>
    <source>
        <strain evidence="3 4">ATCC 49154</strain>
    </source>
</reference>
<organism evidence="3 4">
    <name type="scientific">Kurthia sibirica</name>
    <dbReference type="NCBI Taxonomy" id="202750"/>
    <lineage>
        <taxon>Bacteria</taxon>
        <taxon>Bacillati</taxon>
        <taxon>Bacillota</taxon>
        <taxon>Bacilli</taxon>
        <taxon>Bacillales</taxon>
        <taxon>Caryophanaceae</taxon>
        <taxon>Kurthia</taxon>
    </lineage>
</organism>
<dbReference type="Gene3D" id="2.60.40.1610">
    <property type="entry name" value="Domain of unknown function DUF1254"/>
    <property type="match status" value="1"/>
</dbReference>
<evidence type="ECO:0000259" key="2">
    <source>
        <dbReference type="Pfam" id="PF06863"/>
    </source>
</evidence>
<sequence length="444" mass="50104">MSTRVQLQELATKAYIYFYPLVSMEMTRLQFLHSDPKSNPSLVAAGPLNRVGHFRNFPSADIKTVVRVNFDTLYSTGWVDLSQGPVVLSVGENTVKRYYELPLHDMWSDSFAIPGSRTTGYEAQNFLITPSCWSGDVPEGMQVIKSPTLYAWLIGRVQAQGEDDPTLREFQDSIKFTPLNNWLSGEAVQLKDVPKRDDLILSKPVTYVVNEMSAQQYYTMALEALQVNKPHLSDWSIIAQLKKIGLEAGKKFDDLPIDIQEVLQDSMQLGLQKLMEETPKIAHVYNGWQVNNSVMGVYGNEYLKRAVIALIALGANPVDEAIYPFAQSDENGEKLVSEKNYVIHFDKDQLPPVHAFWSLTMYDQDGFQVDNELGRFALGDRNNLSYNADGSLDIYIQHKRPHANLITNWLPSPPNGEIGLTMRLYNPTEAIALLQWLPPVISTN</sequence>
<keyword evidence="4" id="KW-1185">Reference proteome</keyword>
<feature type="domain" description="DUF1214" evidence="1">
    <location>
        <begin position="320"/>
        <end position="429"/>
    </location>
</feature>
<dbReference type="AlphaFoldDB" id="A0A2U3AN53"/>
<dbReference type="PANTHER" id="PTHR36509:SF2">
    <property type="entry name" value="BLL3101 PROTEIN"/>
    <property type="match status" value="1"/>
</dbReference>
<evidence type="ECO:0000259" key="1">
    <source>
        <dbReference type="Pfam" id="PF06742"/>
    </source>
</evidence>
<dbReference type="SUPFAM" id="SSF160935">
    <property type="entry name" value="VPA0735-like"/>
    <property type="match status" value="1"/>
</dbReference>
<evidence type="ECO:0000313" key="3">
    <source>
        <dbReference type="EMBL" id="PWI25958.1"/>
    </source>
</evidence>
<dbReference type="Gene3D" id="2.60.120.600">
    <property type="entry name" value="Domain of unknown function DUF1214, C-terminal domain"/>
    <property type="match status" value="1"/>
</dbReference>
<dbReference type="EMBL" id="QFVR01000005">
    <property type="protein sequence ID" value="PWI25958.1"/>
    <property type="molecule type" value="Genomic_DNA"/>
</dbReference>
<protein>
    <recommendedName>
        <fullName evidence="5">DUF1254 domain-containing protein</fullName>
    </recommendedName>
</protein>
<dbReference type="InterPro" id="IPR037050">
    <property type="entry name" value="DUF1254_sf"/>
</dbReference>
<dbReference type="Pfam" id="PF06742">
    <property type="entry name" value="DUF1214"/>
    <property type="match status" value="1"/>
</dbReference>
<name>A0A2U3AN53_9BACL</name>
<proteinExistence type="predicted"/>
<feature type="domain" description="DUF1254" evidence="2">
    <location>
        <begin position="49"/>
        <end position="178"/>
    </location>
</feature>
<accession>A0A2U3AN53</accession>
<dbReference type="Proteomes" id="UP000245938">
    <property type="component" value="Unassembled WGS sequence"/>
</dbReference>